<keyword evidence="3" id="KW-1185">Reference proteome</keyword>
<name>A0ABV5S5E2_9ACTN</name>
<accession>A0ABV5S5E2</accession>
<evidence type="ECO:0000313" key="3">
    <source>
        <dbReference type="Proteomes" id="UP001589532"/>
    </source>
</evidence>
<protein>
    <submittedName>
        <fullName evidence="2">Uncharacterized protein</fullName>
    </submittedName>
</protein>
<evidence type="ECO:0000256" key="1">
    <source>
        <dbReference type="SAM" id="MobiDB-lite"/>
    </source>
</evidence>
<dbReference type="RefSeq" id="WP_345003320.1">
    <property type="nucleotide sequence ID" value="NZ_BAAAXV010000012.1"/>
</dbReference>
<dbReference type="EMBL" id="JBHMBW010000021">
    <property type="protein sequence ID" value="MFB9626199.1"/>
    <property type="molecule type" value="Genomic_DNA"/>
</dbReference>
<gene>
    <name evidence="2" type="ORF">ACFFSA_24210</name>
</gene>
<feature type="region of interest" description="Disordered" evidence="1">
    <location>
        <begin position="1"/>
        <end position="23"/>
    </location>
</feature>
<dbReference type="Proteomes" id="UP001589532">
    <property type="component" value="Unassembled WGS sequence"/>
</dbReference>
<organism evidence="2 3">
    <name type="scientific">Nonomuraea helvata</name>
    <dbReference type="NCBI Taxonomy" id="37484"/>
    <lineage>
        <taxon>Bacteria</taxon>
        <taxon>Bacillati</taxon>
        <taxon>Actinomycetota</taxon>
        <taxon>Actinomycetes</taxon>
        <taxon>Streptosporangiales</taxon>
        <taxon>Streptosporangiaceae</taxon>
        <taxon>Nonomuraea</taxon>
    </lineage>
</organism>
<comment type="caution">
    <text evidence="2">The sequence shown here is derived from an EMBL/GenBank/DDBJ whole genome shotgun (WGS) entry which is preliminary data.</text>
</comment>
<proteinExistence type="predicted"/>
<sequence>MGGGRYQIIDRGTGTALDGAGNATVGPDVVWMPNGSTSNHGTITVAWRHEDHRAGTPPARVGCRPGGVGASGGQRWSVSTPGRQGREL</sequence>
<evidence type="ECO:0000313" key="2">
    <source>
        <dbReference type="EMBL" id="MFB9626199.1"/>
    </source>
</evidence>
<reference evidence="2 3" key="1">
    <citation type="submission" date="2024-09" db="EMBL/GenBank/DDBJ databases">
        <authorList>
            <person name="Sun Q."/>
            <person name="Mori K."/>
        </authorList>
    </citation>
    <scope>NUCLEOTIDE SEQUENCE [LARGE SCALE GENOMIC DNA]</scope>
    <source>
        <strain evidence="2 3">JCM 3143</strain>
    </source>
</reference>
<feature type="region of interest" description="Disordered" evidence="1">
    <location>
        <begin position="53"/>
        <end position="88"/>
    </location>
</feature>